<dbReference type="AlphaFoldDB" id="A0A1I7XDG3"/>
<organism evidence="1 2">
    <name type="scientific">Heterorhabditis bacteriophora</name>
    <name type="common">Entomopathogenic nematode worm</name>
    <dbReference type="NCBI Taxonomy" id="37862"/>
    <lineage>
        <taxon>Eukaryota</taxon>
        <taxon>Metazoa</taxon>
        <taxon>Ecdysozoa</taxon>
        <taxon>Nematoda</taxon>
        <taxon>Chromadorea</taxon>
        <taxon>Rhabditida</taxon>
        <taxon>Rhabditina</taxon>
        <taxon>Rhabditomorpha</taxon>
        <taxon>Strongyloidea</taxon>
        <taxon>Heterorhabditidae</taxon>
        <taxon>Heterorhabditis</taxon>
    </lineage>
</organism>
<protein>
    <submittedName>
        <fullName evidence="2">Secreted protein</fullName>
    </submittedName>
</protein>
<sequence length="93" mass="10676">MFELLFLTYYSSDFNASNFLSVADADNNAVLQKCIRVPEQNRMVGTYDPNYQTLAGLNNNDVFKEKTLAAINANCFGEDKKKTIDEKDRWCTY</sequence>
<dbReference type="InterPro" id="IPR004296">
    <property type="entry name" value="DUF236"/>
</dbReference>
<evidence type="ECO:0000313" key="2">
    <source>
        <dbReference type="WBParaSite" id="Hba_15495"/>
    </source>
</evidence>
<keyword evidence="1" id="KW-1185">Reference proteome</keyword>
<dbReference type="Pfam" id="PF03057">
    <property type="entry name" value="DUF236"/>
    <property type="match status" value="1"/>
</dbReference>
<dbReference type="WBParaSite" id="Hba_15495">
    <property type="protein sequence ID" value="Hba_15495"/>
    <property type="gene ID" value="Hba_15495"/>
</dbReference>
<proteinExistence type="predicted"/>
<dbReference type="Proteomes" id="UP000095283">
    <property type="component" value="Unplaced"/>
</dbReference>
<reference evidence="2" key="1">
    <citation type="submission" date="2016-11" db="UniProtKB">
        <authorList>
            <consortium name="WormBaseParasite"/>
        </authorList>
    </citation>
    <scope>IDENTIFICATION</scope>
</reference>
<accession>A0A1I7XDG3</accession>
<name>A0A1I7XDG3_HETBA</name>
<evidence type="ECO:0000313" key="1">
    <source>
        <dbReference type="Proteomes" id="UP000095283"/>
    </source>
</evidence>